<evidence type="ECO:0000313" key="2">
    <source>
        <dbReference type="EMBL" id="TRY83013.1"/>
    </source>
</evidence>
<reference evidence="2 3" key="1">
    <citation type="journal article" date="2019" name="Sci. Data">
        <title>Hybrid genome assembly and annotation of Danionella translucida.</title>
        <authorList>
            <person name="Kadobianskyi M."/>
            <person name="Schulze L."/>
            <person name="Schuelke M."/>
            <person name="Judkewitz B."/>
        </authorList>
    </citation>
    <scope>NUCLEOTIDE SEQUENCE [LARGE SCALE GENOMIC DNA]</scope>
    <source>
        <strain evidence="2 3">Bolton</strain>
    </source>
</reference>
<feature type="region of interest" description="Disordered" evidence="1">
    <location>
        <begin position="80"/>
        <end position="107"/>
    </location>
</feature>
<dbReference type="AlphaFoldDB" id="A0A553PZA2"/>
<accession>A0A553PZA2</accession>
<proteinExistence type="predicted"/>
<protein>
    <submittedName>
        <fullName evidence="2">Uncharacterized protein</fullName>
    </submittedName>
</protein>
<keyword evidence="3" id="KW-1185">Reference proteome</keyword>
<organism evidence="2 3">
    <name type="scientific">Danionella cerebrum</name>
    <dbReference type="NCBI Taxonomy" id="2873325"/>
    <lineage>
        <taxon>Eukaryota</taxon>
        <taxon>Metazoa</taxon>
        <taxon>Chordata</taxon>
        <taxon>Craniata</taxon>
        <taxon>Vertebrata</taxon>
        <taxon>Euteleostomi</taxon>
        <taxon>Actinopterygii</taxon>
        <taxon>Neopterygii</taxon>
        <taxon>Teleostei</taxon>
        <taxon>Ostariophysi</taxon>
        <taxon>Cypriniformes</taxon>
        <taxon>Danionidae</taxon>
        <taxon>Danioninae</taxon>
        <taxon>Danionella</taxon>
    </lineage>
</organism>
<evidence type="ECO:0000313" key="3">
    <source>
        <dbReference type="Proteomes" id="UP000316079"/>
    </source>
</evidence>
<name>A0A553PZA2_9TELE</name>
<comment type="caution">
    <text evidence="2">The sequence shown here is derived from an EMBL/GenBank/DDBJ whole genome shotgun (WGS) entry which is preliminary data.</text>
</comment>
<dbReference type="Proteomes" id="UP000316079">
    <property type="component" value="Unassembled WGS sequence"/>
</dbReference>
<evidence type="ECO:0000256" key="1">
    <source>
        <dbReference type="SAM" id="MobiDB-lite"/>
    </source>
</evidence>
<feature type="non-terminal residue" evidence="2">
    <location>
        <position position="1"/>
    </location>
</feature>
<feature type="compositionally biased region" description="Basic and acidic residues" evidence="1">
    <location>
        <begin position="95"/>
        <end position="107"/>
    </location>
</feature>
<sequence>SSDAQLVLSHREGLLQVLQVGLPAVRAAIDEWHTLLDKVIVIPVEPEEVTGKMNLTLTENETWKWRMIVQMRPRVNARGGITHQAHTPNNVPLPRLEEQGERGRSSNIQREERTVVTSQYLSSRPALEAFPDSKSHRTGFVLFLHPDHLLSIPCASAEQYSSPLIHGHATKHTLFLSQKERSTQALVEILTPNVHEPLQKTLLNATVGSSWIRESCLNFRACPAAESKFESRGVHAYQDFLHGDIKPQGKGILQASYWFGLRLPIWFKLT</sequence>
<dbReference type="EMBL" id="SRMA01026504">
    <property type="protein sequence ID" value="TRY83013.1"/>
    <property type="molecule type" value="Genomic_DNA"/>
</dbReference>
<gene>
    <name evidence="2" type="ORF">DNTS_007639</name>
</gene>